<evidence type="ECO:0008006" key="4">
    <source>
        <dbReference type="Google" id="ProtNLM"/>
    </source>
</evidence>
<gene>
    <name evidence="2" type="ORF">SAMN04488509_11432</name>
</gene>
<dbReference type="PROSITE" id="PS51257">
    <property type="entry name" value="PROKAR_LIPOPROTEIN"/>
    <property type="match status" value="1"/>
</dbReference>
<feature type="chain" id="PRO_5011786802" description="Ig-like domain (Group 1)" evidence="1">
    <location>
        <begin position="20"/>
        <end position="994"/>
    </location>
</feature>
<evidence type="ECO:0000313" key="2">
    <source>
        <dbReference type="EMBL" id="SDE02586.1"/>
    </source>
</evidence>
<name>A0A1G6ZLY0_9GAMM</name>
<dbReference type="Proteomes" id="UP000199603">
    <property type="component" value="Unassembled WGS sequence"/>
</dbReference>
<dbReference type="EMBL" id="FNAG01000014">
    <property type="protein sequence ID" value="SDE02586.1"/>
    <property type="molecule type" value="Genomic_DNA"/>
</dbReference>
<keyword evidence="3" id="KW-1185">Reference proteome</keyword>
<evidence type="ECO:0000313" key="3">
    <source>
        <dbReference type="Proteomes" id="UP000199603"/>
    </source>
</evidence>
<reference evidence="2 3" key="1">
    <citation type="submission" date="2016-10" db="EMBL/GenBank/DDBJ databases">
        <authorList>
            <person name="de Groot N.N."/>
        </authorList>
    </citation>
    <scope>NUCLEOTIDE SEQUENCE [LARGE SCALE GENOMIC DNA]</scope>
    <source>
        <strain evidence="2 3">DSM 16957</strain>
    </source>
</reference>
<organism evidence="2 3">
    <name type="scientific">Aquimonas voraii</name>
    <dbReference type="NCBI Taxonomy" id="265719"/>
    <lineage>
        <taxon>Bacteria</taxon>
        <taxon>Pseudomonadati</taxon>
        <taxon>Pseudomonadota</taxon>
        <taxon>Gammaproteobacteria</taxon>
        <taxon>Lysobacterales</taxon>
        <taxon>Lysobacteraceae</taxon>
        <taxon>Aquimonas</taxon>
    </lineage>
</organism>
<dbReference type="OrthoDB" id="5730733at2"/>
<dbReference type="STRING" id="265719.SAMN04488509_11432"/>
<sequence length="994" mass="99338">MKPTLLLKCLLLGSLAVLTACGGGGGSGNDGSFGPISSARITASAQTSSVPAGGTLAVSVSVNNSNNTPIADGTVVTAAVSPSNLGGIFGVVNGQQGSSNTATTVGGRAEFIFVTGTNQGSATLTFSTQPSGQPSAVATSLPVTVSAPAATGNITITATRTQLPVNLFRVAPFIGSPYMSELTITARTASGQPISIPKGEAGGLGVSINPVSIAAYSTLDDPETEDDPSTPEIENNEFLTLMGQGPVNIVAGRATVFVHSDNLTGAAVLTATIQDPETGRVMTATQTFNVVSNTAALPANILLSPTFSGLYVQGSGGNTSGVLEAEVSDGIGQPVPDPTAGNTAFNNVRVEIIGEAPAAANERVTGINAAGQNVSGQNIAIRTSNGIATFNFVTGNRLGQTTVRVTSDRADNNVDNGISDPVSAERTVVISDGRLFSIQITGPDSEGLIANGVATGTNQDGSIRVSPDGSYSLIVSALATDRQGNPVLPGTPIEFGLIDAPLVGFPNQGAGAFAIAGGDGNPQENGFIFSAPGGAFQTAGGGAGPGDTLLVFGQSVSGNRDLESARTVAQVNSQTNLTTQQRFNRNDDTGTSVDNGNVLPYVIGRAQHGNIAATGFTDSTGVATVRMNYPVSRLGQSVAVWARGSATAGATGKLVTDIAAYVYPGLAPLTIIASPEAIPGNTTANVTVCLRDALDSPIQGAFVNFGFSLSSGTGTIGGRNSGPLPTPTGANGCALVSVVTSGMTEDGDNTLRFTLGDAEPAEVEIRVADGLILQAFPTAFIGDGAYQVNLRLIDGAGNGVAGRAIDVECTGSGETATVSVTTPPTITDASGNSRALITASLMDQPDGGAQWECVFSLPGGEPSATVIFKGRDSCAGGTGFSPPPPVGACDGANGNDPNVLNLALAAPGTTQGGSVVTGSGIVCSVADGGSQTCQLQFSANTSVDLVITPSNGPRARPLLSGSCTYGAGQPATGTSFQASTGPLQPVNTCTVVFQ</sequence>
<dbReference type="AlphaFoldDB" id="A0A1G6ZLY0"/>
<protein>
    <recommendedName>
        <fullName evidence="4">Ig-like domain (Group 1)</fullName>
    </recommendedName>
</protein>
<accession>A0A1G6ZLY0</accession>
<proteinExistence type="predicted"/>
<evidence type="ECO:0000256" key="1">
    <source>
        <dbReference type="SAM" id="SignalP"/>
    </source>
</evidence>
<feature type="signal peptide" evidence="1">
    <location>
        <begin position="1"/>
        <end position="19"/>
    </location>
</feature>
<dbReference type="RefSeq" id="WP_143006725.1">
    <property type="nucleotide sequence ID" value="NZ_FNAG01000014.1"/>
</dbReference>
<keyword evidence="1" id="KW-0732">Signal</keyword>